<protein>
    <recommendedName>
        <fullName evidence="3 7">UDP-glucose 6-dehydrogenase</fullName>
        <ecNumber evidence="3 7">1.1.1.22</ecNumber>
    </recommendedName>
</protein>
<reference evidence="9 10" key="1">
    <citation type="submission" date="2021-03" db="EMBL/GenBank/DDBJ databases">
        <title>Sequencing the genomes of 1000 actinobacteria strains.</title>
        <authorList>
            <person name="Klenk H.-P."/>
        </authorList>
    </citation>
    <scope>NUCLEOTIDE SEQUENCE [LARGE SCALE GENOMIC DNA]</scope>
    <source>
        <strain evidence="9 10">DSM 15454</strain>
    </source>
</reference>
<keyword evidence="4 7" id="KW-0560">Oxidoreductase</keyword>
<dbReference type="SUPFAM" id="SSF51735">
    <property type="entry name" value="NAD(P)-binding Rossmann-fold domains"/>
    <property type="match status" value="1"/>
</dbReference>
<dbReference type="InterPro" id="IPR017476">
    <property type="entry name" value="UDP-Glc/GDP-Man"/>
</dbReference>
<dbReference type="EC" id="1.1.1.22" evidence="3 7"/>
<dbReference type="InterPro" id="IPR008927">
    <property type="entry name" value="6-PGluconate_DH-like_C_sf"/>
</dbReference>
<dbReference type="Gene3D" id="3.40.50.720">
    <property type="entry name" value="NAD(P)-binding Rossmann-like Domain"/>
    <property type="match status" value="2"/>
</dbReference>
<dbReference type="InterPro" id="IPR036291">
    <property type="entry name" value="NAD(P)-bd_dom_sf"/>
</dbReference>
<dbReference type="InterPro" id="IPR028357">
    <property type="entry name" value="UDPglc_DH_bac"/>
</dbReference>
<dbReference type="PIRSF" id="PIRSF500134">
    <property type="entry name" value="UDPglc_DH_bac"/>
    <property type="match status" value="1"/>
</dbReference>
<dbReference type="PIRSF" id="PIRSF000124">
    <property type="entry name" value="UDPglc_GDPman_dh"/>
    <property type="match status" value="1"/>
</dbReference>
<dbReference type="SUPFAM" id="SSF48179">
    <property type="entry name" value="6-phosphogluconate dehydrogenase C-terminal domain-like"/>
    <property type="match status" value="1"/>
</dbReference>
<keyword evidence="10" id="KW-1185">Reference proteome</keyword>
<evidence type="ECO:0000256" key="3">
    <source>
        <dbReference type="ARBA" id="ARBA00012954"/>
    </source>
</evidence>
<dbReference type="InterPro" id="IPR014027">
    <property type="entry name" value="UDP-Glc/GDP-Man_DH_C"/>
</dbReference>
<dbReference type="NCBIfam" id="TIGR03026">
    <property type="entry name" value="NDP-sugDHase"/>
    <property type="match status" value="1"/>
</dbReference>
<dbReference type="SUPFAM" id="SSF52413">
    <property type="entry name" value="UDP-glucose/GDP-mannose dehydrogenase C-terminal domain"/>
    <property type="match status" value="1"/>
</dbReference>
<evidence type="ECO:0000313" key="10">
    <source>
        <dbReference type="Proteomes" id="UP000766570"/>
    </source>
</evidence>
<comment type="pathway">
    <text evidence="1">Nucleotide-sugar biosynthesis; UDP-alpha-D-glucuronate biosynthesis; UDP-alpha-D-glucuronate from UDP-alpha-D-glucose: step 1/1.</text>
</comment>
<proteinExistence type="inferred from homology"/>
<keyword evidence="5 7" id="KW-0520">NAD</keyword>
<dbReference type="RefSeq" id="WP_245348067.1">
    <property type="nucleotide sequence ID" value="NZ_BAAAMI010000011.1"/>
</dbReference>
<dbReference type="Gene3D" id="1.20.5.100">
    <property type="entry name" value="Cytochrome c1, transmembrane anchor, C-terminal"/>
    <property type="match status" value="1"/>
</dbReference>
<dbReference type="Proteomes" id="UP000766570">
    <property type="component" value="Unassembled WGS sequence"/>
</dbReference>
<dbReference type="InterPro" id="IPR001732">
    <property type="entry name" value="UDP-Glc/GDP-Man_DH_N"/>
</dbReference>
<evidence type="ECO:0000256" key="4">
    <source>
        <dbReference type="ARBA" id="ARBA00023002"/>
    </source>
</evidence>
<dbReference type="EMBL" id="JAGIOE010000001">
    <property type="protein sequence ID" value="MBP2374032.1"/>
    <property type="molecule type" value="Genomic_DNA"/>
</dbReference>
<evidence type="ECO:0000256" key="2">
    <source>
        <dbReference type="ARBA" id="ARBA00006601"/>
    </source>
</evidence>
<sequence>MSMKISVVGTGYLGVTHAACMAELGFEVIGVDVDPAKIEALSAGLLPFHEPGLPELLRKHVASGRLRFTTDYEQVSSWADVHFIGVGTPQRADGHGADMRYVDAAVAELATRIRGKALIVGKSTVPVGTARRLRTLIAANAHPDAEITLAWNPEFLREGFAVADTMTPDRLVLGVEDETSEALLRGIYASALAAATPLIVTDFETAELVKVAANAFLATKISFINSFAEITETIGGDITVLADALGHDARIGRKFLNAGVGFGGGCLPKDIRALQARTSELGLTHTMGFLAEVDEINLRRRERVVRLAHTMLNEKLVGARIAVLGVTFKPDSDDVRDSPALDIAVRLFNAGAEVLVYDPKGNKNAAERFPRLHYAKDLPEAVAQADLVLLLTEWAEFRALVPADLEPLVAERRIIDGRNVLSRGQWEAAGWEIVGMGQHHAPLDGEL</sequence>
<gene>
    <name evidence="9" type="ORF">JOF46_001944</name>
</gene>
<feature type="domain" description="UDP-glucose/GDP-mannose dehydrogenase C-terminal" evidence="8">
    <location>
        <begin position="322"/>
        <end position="423"/>
    </location>
</feature>
<evidence type="ECO:0000259" key="8">
    <source>
        <dbReference type="SMART" id="SM00984"/>
    </source>
</evidence>
<comment type="caution">
    <text evidence="9">The sequence shown here is derived from an EMBL/GenBank/DDBJ whole genome shotgun (WGS) entry which is preliminary data.</text>
</comment>
<dbReference type="InterPro" id="IPR036220">
    <property type="entry name" value="UDP-Glc/GDP-Man_DH_C_sf"/>
</dbReference>
<dbReference type="InterPro" id="IPR014026">
    <property type="entry name" value="UDP-Glc/GDP-Man_DH_dimer"/>
</dbReference>
<comment type="similarity">
    <text evidence="2 7">Belongs to the UDP-glucose/GDP-mannose dehydrogenase family.</text>
</comment>
<dbReference type="PANTHER" id="PTHR43750:SF3">
    <property type="entry name" value="UDP-GLUCOSE 6-DEHYDROGENASE TUAD"/>
    <property type="match status" value="1"/>
</dbReference>
<dbReference type="Pfam" id="PF00984">
    <property type="entry name" value="UDPG_MGDP_dh"/>
    <property type="match status" value="1"/>
</dbReference>
<accession>A0ABS4WCV7</accession>
<organism evidence="9 10">
    <name type="scientific">Paeniglutamicibacter psychrophenolicus</name>
    <dbReference type="NCBI Taxonomy" id="257454"/>
    <lineage>
        <taxon>Bacteria</taxon>
        <taxon>Bacillati</taxon>
        <taxon>Actinomycetota</taxon>
        <taxon>Actinomycetes</taxon>
        <taxon>Micrococcales</taxon>
        <taxon>Micrococcaceae</taxon>
        <taxon>Paeniglutamicibacter</taxon>
    </lineage>
</organism>
<dbReference type="GO" id="GO:0003979">
    <property type="term" value="F:UDP-glucose 6-dehydrogenase activity"/>
    <property type="evidence" value="ECO:0007669"/>
    <property type="project" value="UniProtKB-EC"/>
</dbReference>
<comment type="catalytic activity">
    <reaction evidence="6 7">
        <text>UDP-alpha-D-glucose + 2 NAD(+) + H2O = UDP-alpha-D-glucuronate + 2 NADH + 3 H(+)</text>
        <dbReference type="Rhea" id="RHEA:23596"/>
        <dbReference type="ChEBI" id="CHEBI:15377"/>
        <dbReference type="ChEBI" id="CHEBI:15378"/>
        <dbReference type="ChEBI" id="CHEBI:57540"/>
        <dbReference type="ChEBI" id="CHEBI:57945"/>
        <dbReference type="ChEBI" id="CHEBI:58052"/>
        <dbReference type="ChEBI" id="CHEBI:58885"/>
        <dbReference type="EC" id="1.1.1.22"/>
    </reaction>
</comment>
<evidence type="ECO:0000256" key="1">
    <source>
        <dbReference type="ARBA" id="ARBA00004701"/>
    </source>
</evidence>
<evidence type="ECO:0000256" key="5">
    <source>
        <dbReference type="ARBA" id="ARBA00023027"/>
    </source>
</evidence>
<dbReference type="Pfam" id="PF03721">
    <property type="entry name" value="UDPG_MGDP_dh_N"/>
    <property type="match status" value="1"/>
</dbReference>
<dbReference type="SMART" id="SM00984">
    <property type="entry name" value="UDPG_MGDP_dh_C"/>
    <property type="match status" value="1"/>
</dbReference>
<dbReference type="PANTHER" id="PTHR43750">
    <property type="entry name" value="UDP-GLUCOSE 6-DEHYDROGENASE TUAD"/>
    <property type="match status" value="1"/>
</dbReference>
<name>A0ABS4WCV7_9MICC</name>
<evidence type="ECO:0000256" key="7">
    <source>
        <dbReference type="PIRNR" id="PIRNR000124"/>
    </source>
</evidence>
<dbReference type="Pfam" id="PF03720">
    <property type="entry name" value="UDPG_MGDP_dh_C"/>
    <property type="match status" value="1"/>
</dbReference>
<evidence type="ECO:0000313" key="9">
    <source>
        <dbReference type="EMBL" id="MBP2374032.1"/>
    </source>
</evidence>
<evidence type="ECO:0000256" key="6">
    <source>
        <dbReference type="ARBA" id="ARBA00047473"/>
    </source>
</evidence>